<dbReference type="AlphaFoldDB" id="A0A7C1XFV2"/>
<accession>A0A7C1XFV2</accession>
<sequence length="228" mass="24871">MQLQDSTSFPERDDTHSRSWPFWSATLRVLLLLGMLTWWLSVLARVTTNVPSSVDAPSLLRPGVTQLPDSRVEFLGDWVVQTIGTESFVATRVAGDRLRFAFVGTELGIVVRAGPDAGSISVRIREGTRNDSASREVSMVLNLERSSARVETLTLGKSLAPGVHVAEIRNEDSAELALAAIIVHGRPGIWWAWLPPLGLGLLGLGASLHAWWNALVTALGWWKLGTES</sequence>
<protein>
    <submittedName>
        <fullName evidence="1">Uncharacterized protein</fullName>
    </submittedName>
</protein>
<evidence type="ECO:0000313" key="1">
    <source>
        <dbReference type="EMBL" id="HEF64791.1"/>
    </source>
</evidence>
<comment type="caution">
    <text evidence="1">The sequence shown here is derived from an EMBL/GenBank/DDBJ whole genome shotgun (WGS) entry which is preliminary data.</text>
</comment>
<proteinExistence type="predicted"/>
<gene>
    <name evidence="1" type="ORF">ENP47_04225</name>
</gene>
<organism evidence="1">
    <name type="scientific">Thermomicrobium roseum</name>
    <dbReference type="NCBI Taxonomy" id="500"/>
    <lineage>
        <taxon>Bacteria</taxon>
        <taxon>Pseudomonadati</taxon>
        <taxon>Thermomicrobiota</taxon>
        <taxon>Thermomicrobia</taxon>
        <taxon>Thermomicrobiales</taxon>
        <taxon>Thermomicrobiaceae</taxon>
        <taxon>Thermomicrobium</taxon>
    </lineage>
</organism>
<dbReference type="Gene3D" id="2.60.120.260">
    <property type="entry name" value="Galactose-binding domain-like"/>
    <property type="match status" value="1"/>
</dbReference>
<reference evidence="1" key="1">
    <citation type="journal article" date="2020" name="mSystems">
        <title>Genome- and Community-Level Interaction Insights into Carbon Utilization and Element Cycling Functions of Hydrothermarchaeota in Hydrothermal Sediment.</title>
        <authorList>
            <person name="Zhou Z."/>
            <person name="Liu Y."/>
            <person name="Xu W."/>
            <person name="Pan J."/>
            <person name="Luo Z.H."/>
            <person name="Li M."/>
        </authorList>
    </citation>
    <scope>NUCLEOTIDE SEQUENCE [LARGE SCALE GENOMIC DNA]</scope>
    <source>
        <strain evidence="1">SpSt-222</strain>
    </source>
</reference>
<name>A0A7C1XFV2_THERO</name>
<dbReference type="EMBL" id="DSJL01000009">
    <property type="protein sequence ID" value="HEF64791.1"/>
    <property type="molecule type" value="Genomic_DNA"/>
</dbReference>